<name>A0A6A1Q656_BALPH</name>
<comment type="caution">
    <text evidence="2">The sequence shown here is derived from an EMBL/GenBank/DDBJ whole genome shotgun (WGS) entry which is preliminary data.</text>
</comment>
<dbReference type="AlphaFoldDB" id="A0A6A1Q656"/>
<dbReference type="Proteomes" id="UP000437017">
    <property type="component" value="Unassembled WGS sequence"/>
</dbReference>
<reference evidence="2 3" key="1">
    <citation type="journal article" date="2019" name="PLoS ONE">
        <title>Genomic analyses reveal an absence of contemporary introgressive admixture between fin whales and blue whales, despite known hybrids.</title>
        <authorList>
            <person name="Westbury M.V."/>
            <person name="Petersen B."/>
            <person name="Lorenzen E.D."/>
        </authorList>
    </citation>
    <scope>NUCLEOTIDE SEQUENCE [LARGE SCALE GENOMIC DNA]</scope>
    <source>
        <strain evidence="2">FinWhale-01</strain>
    </source>
</reference>
<evidence type="ECO:0000256" key="1">
    <source>
        <dbReference type="SAM" id="MobiDB-lite"/>
    </source>
</evidence>
<gene>
    <name evidence="2" type="ORF">E2I00_019790</name>
</gene>
<feature type="region of interest" description="Disordered" evidence="1">
    <location>
        <begin position="50"/>
        <end position="104"/>
    </location>
</feature>
<keyword evidence="3" id="KW-1185">Reference proteome</keyword>
<protein>
    <submittedName>
        <fullName evidence="2">Uncharacterized protein</fullName>
    </submittedName>
</protein>
<accession>A0A6A1Q656</accession>
<feature type="region of interest" description="Disordered" evidence="1">
    <location>
        <begin position="151"/>
        <end position="181"/>
    </location>
</feature>
<sequence length="181" mass="20447">MLIGFSSGKRRKRKSCAGPLLERLRGRESPSVPVFVVTALVKAQLMAPVSRSRYPEDTPGSRRRRRSSSGSLPSAQARPSPWGSRSHSHSHSRGREGLRPQWGGSGFGAPCTFSRSGSREWPTGLRNYAFSSSSVYYGGYRYHHHHYAGDRQWAEDYEKEKEESYRQGRLKERKDWGVGST</sequence>
<evidence type="ECO:0000313" key="3">
    <source>
        <dbReference type="Proteomes" id="UP000437017"/>
    </source>
</evidence>
<dbReference type="EMBL" id="SGJD01000931">
    <property type="protein sequence ID" value="KAB0402845.1"/>
    <property type="molecule type" value="Genomic_DNA"/>
</dbReference>
<organism evidence="2 3">
    <name type="scientific">Balaenoptera physalus</name>
    <name type="common">Fin whale</name>
    <name type="synonym">Balaena physalus</name>
    <dbReference type="NCBI Taxonomy" id="9770"/>
    <lineage>
        <taxon>Eukaryota</taxon>
        <taxon>Metazoa</taxon>
        <taxon>Chordata</taxon>
        <taxon>Craniata</taxon>
        <taxon>Vertebrata</taxon>
        <taxon>Euteleostomi</taxon>
        <taxon>Mammalia</taxon>
        <taxon>Eutheria</taxon>
        <taxon>Laurasiatheria</taxon>
        <taxon>Artiodactyla</taxon>
        <taxon>Whippomorpha</taxon>
        <taxon>Cetacea</taxon>
        <taxon>Mysticeti</taxon>
        <taxon>Balaenopteridae</taxon>
        <taxon>Balaenoptera</taxon>
    </lineage>
</organism>
<proteinExistence type="predicted"/>
<evidence type="ECO:0000313" key="2">
    <source>
        <dbReference type="EMBL" id="KAB0402845.1"/>
    </source>
</evidence>
<dbReference type="OrthoDB" id="273141at2759"/>